<comment type="caution">
    <text evidence="2">The sequence shown here is derived from an EMBL/GenBank/DDBJ whole genome shotgun (WGS) entry which is preliminary data.</text>
</comment>
<name>A0A7W5P692_9ACTN</name>
<protein>
    <recommendedName>
        <fullName evidence="4">DUF2993 domain-containing protein</fullName>
    </recommendedName>
</protein>
<dbReference type="AlphaFoldDB" id="A0A7W5P692"/>
<proteinExistence type="predicted"/>
<keyword evidence="1" id="KW-0812">Transmembrane</keyword>
<dbReference type="Pfam" id="PF11209">
    <property type="entry name" value="LmeA"/>
    <property type="match status" value="1"/>
</dbReference>
<evidence type="ECO:0000313" key="3">
    <source>
        <dbReference type="Proteomes" id="UP000565572"/>
    </source>
</evidence>
<dbReference type="RefSeq" id="WP_183337136.1">
    <property type="nucleotide sequence ID" value="NZ_JACHZG010000001.1"/>
</dbReference>
<dbReference type="EMBL" id="JACHZG010000001">
    <property type="protein sequence ID" value="MBB3326137.1"/>
    <property type="molecule type" value="Genomic_DNA"/>
</dbReference>
<evidence type="ECO:0000256" key="1">
    <source>
        <dbReference type="SAM" id="Phobius"/>
    </source>
</evidence>
<accession>A0A7W5P692</accession>
<reference evidence="2 3" key="1">
    <citation type="submission" date="2020-08" db="EMBL/GenBank/DDBJ databases">
        <title>Sequencing the genomes of 1000 actinobacteria strains.</title>
        <authorList>
            <person name="Klenk H.-P."/>
        </authorList>
    </citation>
    <scope>NUCLEOTIDE SEQUENCE [LARGE SCALE GENOMIC DNA]</scope>
    <source>
        <strain evidence="2 3">DSM 11053</strain>
    </source>
</reference>
<organism evidence="2 3">
    <name type="scientific">Microlunatus antarcticus</name>
    <dbReference type="NCBI Taxonomy" id="53388"/>
    <lineage>
        <taxon>Bacteria</taxon>
        <taxon>Bacillati</taxon>
        <taxon>Actinomycetota</taxon>
        <taxon>Actinomycetes</taxon>
        <taxon>Propionibacteriales</taxon>
        <taxon>Propionibacteriaceae</taxon>
        <taxon>Microlunatus</taxon>
    </lineage>
</organism>
<dbReference type="InterPro" id="IPR021373">
    <property type="entry name" value="DUF2993"/>
</dbReference>
<keyword evidence="3" id="KW-1185">Reference proteome</keyword>
<keyword evidence="1" id="KW-1133">Transmembrane helix</keyword>
<evidence type="ECO:0008006" key="4">
    <source>
        <dbReference type="Google" id="ProtNLM"/>
    </source>
</evidence>
<feature type="transmembrane region" description="Helical" evidence="1">
    <location>
        <begin position="20"/>
        <end position="40"/>
    </location>
</feature>
<sequence length="249" mass="26313">MSGALPGHLAGRGQRGAAGVRFAIVFVVLAAVLAVAFYGVDAYAHSRVEREVATQLQSELGTPQAPAVEVLGRPFLTQVAARRLGEVHVVADDVGQGNDSVLPIDHVDMTLRDVTTTDWWKTMNVARADGTALVAYDALQRAAGVPLTYAGGGRFTLEGNQRLYGLTVQAKITGRLALDEAKQTVSLADPTVEVAGYTLPDVVAQQLIKAVVQPIPLEGVPFDLQVTSVDAQDDGLHVGLSGTDLPIRR</sequence>
<keyword evidence="1" id="KW-0472">Membrane</keyword>
<gene>
    <name evidence="2" type="ORF">FHX39_001081</name>
</gene>
<dbReference type="Proteomes" id="UP000565572">
    <property type="component" value="Unassembled WGS sequence"/>
</dbReference>
<evidence type="ECO:0000313" key="2">
    <source>
        <dbReference type="EMBL" id="MBB3326137.1"/>
    </source>
</evidence>